<gene>
    <name evidence="1" type="ORF">PMAYCL1PPCAC_26491</name>
</gene>
<organism evidence="1 2">
    <name type="scientific">Pristionchus mayeri</name>
    <dbReference type="NCBI Taxonomy" id="1317129"/>
    <lineage>
        <taxon>Eukaryota</taxon>
        <taxon>Metazoa</taxon>
        <taxon>Ecdysozoa</taxon>
        <taxon>Nematoda</taxon>
        <taxon>Chromadorea</taxon>
        <taxon>Rhabditida</taxon>
        <taxon>Rhabditina</taxon>
        <taxon>Diplogasteromorpha</taxon>
        <taxon>Diplogasteroidea</taxon>
        <taxon>Neodiplogasteridae</taxon>
        <taxon>Pristionchus</taxon>
    </lineage>
</organism>
<dbReference type="AlphaFoldDB" id="A0AAN5IAX2"/>
<dbReference type="Proteomes" id="UP001328107">
    <property type="component" value="Unassembled WGS sequence"/>
</dbReference>
<protein>
    <submittedName>
        <fullName evidence="1">Uncharacterized protein</fullName>
    </submittedName>
</protein>
<reference evidence="2" key="1">
    <citation type="submission" date="2022-10" db="EMBL/GenBank/DDBJ databases">
        <title>Genome assembly of Pristionchus species.</title>
        <authorList>
            <person name="Yoshida K."/>
            <person name="Sommer R.J."/>
        </authorList>
    </citation>
    <scope>NUCLEOTIDE SEQUENCE [LARGE SCALE GENOMIC DNA]</scope>
    <source>
        <strain evidence="2">RS5460</strain>
    </source>
</reference>
<proteinExistence type="predicted"/>
<comment type="caution">
    <text evidence="1">The sequence shown here is derived from an EMBL/GenBank/DDBJ whole genome shotgun (WGS) entry which is preliminary data.</text>
</comment>
<evidence type="ECO:0000313" key="1">
    <source>
        <dbReference type="EMBL" id="GMR56296.1"/>
    </source>
</evidence>
<sequence>SSSSILEIASSAREIVLFLRQDSHFSDPASFVVRLVSLATISVRLEYRNFSSNSFIGLPHSFWKKFFDENLSSGVLEFVDLEYMNVGVDNFRYVIMQRREMKAPVDLKDKPIRSLEWKKAE</sequence>
<keyword evidence="2" id="KW-1185">Reference proteome</keyword>
<accession>A0AAN5IAX2</accession>
<dbReference type="EMBL" id="BTRK01000005">
    <property type="protein sequence ID" value="GMR56296.1"/>
    <property type="molecule type" value="Genomic_DNA"/>
</dbReference>
<name>A0AAN5IAX2_9BILA</name>
<evidence type="ECO:0000313" key="2">
    <source>
        <dbReference type="Proteomes" id="UP001328107"/>
    </source>
</evidence>
<feature type="non-terminal residue" evidence="1">
    <location>
        <position position="1"/>
    </location>
</feature>